<dbReference type="EMBL" id="CBTK010000066">
    <property type="protein sequence ID" value="CDH44227.1"/>
    <property type="molecule type" value="Genomic_DNA"/>
</dbReference>
<comment type="caution">
    <text evidence="2">The sequence shown here is derived from an EMBL/GenBank/DDBJ whole genome shotgun (WGS) entry which is preliminary data.</text>
</comment>
<dbReference type="Pfam" id="PF00857">
    <property type="entry name" value="Isochorismatase"/>
    <property type="match status" value="1"/>
</dbReference>
<evidence type="ECO:0000313" key="3">
    <source>
        <dbReference type="Proteomes" id="UP000019184"/>
    </source>
</evidence>
<evidence type="ECO:0000259" key="1">
    <source>
        <dbReference type="Pfam" id="PF00857"/>
    </source>
</evidence>
<dbReference type="InterPro" id="IPR036380">
    <property type="entry name" value="Isochorismatase-like_sf"/>
</dbReference>
<name>A0A7U7GA20_9GAMM</name>
<dbReference type="PANTHER" id="PTHR14119">
    <property type="entry name" value="HYDROLASE"/>
    <property type="match status" value="1"/>
</dbReference>
<dbReference type="AlphaFoldDB" id="A0A7U7GA20"/>
<dbReference type="InterPro" id="IPR050993">
    <property type="entry name" value="Isochorismatase_domain"/>
</dbReference>
<dbReference type="SUPFAM" id="SSF52499">
    <property type="entry name" value="Isochorismatase-like hydrolases"/>
    <property type="match status" value="1"/>
</dbReference>
<dbReference type="CDD" id="cd01012">
    <property type="entry name" value="YcaC_related"/>
    <property type="match status" value="1"/>
</dbReference>
<accession>A0A7U7GA20</accession>
<dbReference type="PANTHER" id="PTHR14119:SF3">
    <property type="entry name" value="ISOCHORISMATASE DOMAIN-CONTAINING PROTEIN 2"/>
    <property type="match status" value="1"/>
</dbReference>
<organism evidence="2 3">
    <name type="scientific">Candidatus Contendobacter odensis Run_B_J11</name>
    <dbReference type="NCBI Taxonomy" id="1400861"/>
    <lineage>
        <taxon>Bacteria</taxon>
        <taxon>Pseudomonadati</taxon>
        <taxon>Pseudomonadota</taxon>
        <taxon>Gammaproteobacteria</taxon>
        <taxon>Candidatus Competibacteraceae</taxon>
        <taxon>Candidatus Contendibacter</taxon>
    </lineage>
</organism>
<keyword evidence="3" id="KW-1185">Reference proteome</keyword>
<proteinExistence type="predicted"/>
<dbReference type="InterPro" id="IPR000868">
    <property type="entry name" value="Isochorismatase-like_dom"/>
</dbReference>
<protein>
    <submittedName>
        <fullName evidence="2">Amidase related to nicotinamidase</fullName>
    </submittedName>
</protein>
<dbReference type="Proteomes" id="UP000019184">
    <property type="component" value="Unassembled WGS sequence"/>
</dbReference>
<dbReference type="Gene3D" id="3.40.50.850">
    <property type="entry name" value="Isochorismatase-like"/>
    <property type="match status" value="1"/>
</dbReference>
<sequence>MLMRAETSCLLVVDLQERLMPAIHQADQVIATGAWLIGIAQRLNVPVLASEQYPRGLGHTVAAIRELLPVDAFMEKTHFSCAAEQNCMRRIDVLGRDQMVLIGVEAHVCVLQTALDLRAVGKEVYLVADGVSSRTPRDVELALERMRAAGVRIVSREMVAFEWLHQAGTEMFREISREFLR</sequence>
<evidence type="ECO:0000313" key="2">
    <source>
        <dbReference type="EMBL" id="CDH44227.1"/>
    </source>
</evidence>
<dbReference type="OrthoDB" id="9796958at2"/>
<feature type="domain" description="Isochorismatase-like" evidence="1">
    <location>
        <begin position="8"/>
        <end position="157"/>
    </location>
</feature>
<reference evidence="2 3" key="1">
    <citation type="journal article" date="2014" name="ISME J.">
        <title>Candidatus Competibacter-lineage genomes retrieved from metagenomes reveal functional metabolic diversity.</title>
        <authorList>
            <person name="McIlroy S.J."/>
            <person name="Albertsen M."/>
            <person name="Andresen E.K."/>
            <person name="Saunders A.M."/>
            <person name="Kristiansen R."/>
            <person name="Stokholm-Bjerregaard M."/>
            <person name="Nielsen K.L."/>
            <person name="Nielsen P.H."/>
        </authorList>
    </citation>
    <scope>NUCLEOTIDE SEQUENCE [LARGE SCALE GENOMIC DNA]</scope>
    <source>
        <strain evidence="2 3">Run_B_J11</strain>
    </source>
</reference>
<dbReference type="RefSeq" id="WP_034431407.1">
    <property type="nucleotide sequence ID" value="NZ_CBTK010000066.1"/>
</dbReference>
<gene>
    <name evidence="2" type="ORF">BN874_1580015</name>
</gene>